<name>A0ABQ8L1V7_LABRO</name>
<dbReference type="Proteomes" id="UP000830375">
    <property type="component" value="Unassembled WGS sequence"/>
</dbReference>
<protein>
    <submittedName>
        <fullName evidence="1">Manganese-binding lipoprotein MntA</fullName>
    </submittedName>
</protein>
<evidence type="ECO:0000313" key="1">
    <source>
        <dbReference type="EMBL" id="KAI2644662.1"/>
    </source>
</evidence>
<proteinExistence type="predicted"/>
<evidence type="ECO:0000313" key="2">
    <source>
        <dbReference type="Proteomes" id="UP000830375"/>
    </source>
</evidence>
<accession>A0ABQ8L1V7</accession>
<comment type="caution">
    <text evidence="1">The sequence shown here is derived from an EMBL/GenBank/DDBJ whole genome shotgun (WGS) entry which is preliminary data.</text>
</comment>
<sequence length="185" mass="20524">MDVSVDMHDYTLSAVTDPGFGNTLDALCSTHLPDTPTKPASKKGKMGTLKDVVTMLSSISLLINECSDYLEKLDKFSFAIDSVHRLGKKQNQIGSKSVPHAVIVQFTSLIVRDAVWKAAKSSVNLKDNRLRFMEDLTPLDRERRKKLWPMAEEARAAGKAAYYVGARAFINGIEISLPAYAEKYI</sequence>
<organism evidence="1 2">
    <name type="scientific">Labeo rohita</name>
    <name type="common">Indian major carp</name>
    <name type="synonym">Cyprinus rohita</name>
    <dbReference type="NCBI Taxonomy" id="84645"/>
    <lineage>
        <taxon>Eukaryota</taxon>
        <taxon>Metazoa</taxon>
        <taxon>Chordata</taxon>
        <taxon>Craniata</taxon>
        <taxon>Vertebrata</taxon>
        <taxon>Euteleostomi</taxon>
        <taxon>Actinopterygii</taxon>
        <taxon>Neopterygii</taxon>
        <taxon>Teleostei</taxon>
        <taxon>Ostariophysi</taxon>
        <taxon>Cypriniformes</taxon>
        <taxon>Cyprinidae</taxon>
        <taxon>Labeoninae</taxon>
        <taxon>Labeonini</taxon>
        <taxon>Labeo</taxon>
    </lineage>
</organism>
<dbReference type="EMBL" id="JACTAM010002469">
    <property type="protein sequence ID" value="KAI2644662.1"/>
    <property type="molecule type" value="Genomic_DNA"/>
</dbReference>
<reference evidence="1 2" key="1">
    <citation type="submission" date="2022-01" db="EMBL/GenBank/DDBJ databases">
        <title>A high-quality chromosome-level genome assembly of rohu carp, Labeo rohita.</title>
        <authorList>
            <person name="Arick M.A. II"/>
            <person name="Hsu C.-Y."/>
            <person name="Magbanua Z."/>
            <person name="Pechanova O."/>
            <person name="Grover C."/>
            <person name="Miller E."/>
            <person name="Thrash A."/>
            <person name="Ezzel L."/>
            <person name="Alam S."/>
            <person name="Benzie J."/>
            <person name="Hamilton M."/>
            <person name="Karsi A."/>
            <person name="Lawrence M.L."/>
            <person name="Peterson D.G."/>
        </authorList>
    </citation>
    <scope>NUCLEOTIDE SEQUENCE [LARGE SCALE GENOMIC DNA]</scope>
    <source>
        <strain evidence="2">BAU-BD-2019</strain>
        <tissue evidence="1">Blood</tissue>
    </source>
</reference>
<gene>
    <name evidence="1" type="ORF">H4Q32_030388</name>
</gene>
<keyword evidence="2" id="KW-1185">Reference proteome</keyword>
<keyword evidence="1" id="KW-0449">Lipoprotein</keyword>
<dbReference type="Gene3D" id="3.30.70.1820">
    <property type="entry name" value="L1 transposable element, RRM domain"/>
    <property type="match status" value="1"/>
</dbReference>